<dbReference type="InterPro" id="IPR019734">
    <property type="entry name" value="TPR_rpt"/>
</dbReference>
<dbReference type="InterPro" id="IPR011990">
    <property type="entry name" value="TPR-like_helical_dom_sf"/>
</dbReference>
<dbReference type="Proteomes" id="UP000319383">
    <property type="component" value="Chromosome"/>
</dbReference>
<evidence type="ECO:0000313" key="6">
    <source>
        <dbReference type="EMBL" id="QDU44553.1"/>
    </source>
</evidence>
<dbReference type="RefSeq" id="WP_145376895.1">
    <property type="nucleotide sequence ID" value="NZ_CP036276.1"/>
</dbReference>
<keyword evidence="4" id="KW-0802">TPR repeat</keyword>
<evidence type="ECO:0000313" key="7">
    <source>
        <dbReference type="Proteomes" id="UP000319383"/>
    </source>
</evidence>
<keyword evidence="2" id="KW-0328">Glycosyltransferase</keyword>
<dbReference type="PANTHER" id="PTHR44835">
    <property type="entry name" value="UDP-N-ACETYLGLUCOSAMINE--PEPTIDE N-ACETYLGLUCOSAMINYLTRANSFERASE SPINDLY-RELATED"/>
    <property type="match status" value="1"/>
</dbReference>
<dbReference type="EMBL" id="CP036276">
    <property type="protein sequence ID" value="QDU44553.1"/>
    <property type="molecule type" value="Genomic_DNA"/>
</dbReference>
<accession>A0A517ZQ32</accession>
<dbReference type="PROSITE" id="PS50293">
    <property type="entry name" value="TPR_REGION"/>
    <property type="match status" value="1"/>
</dbReference>
<sequence>MNCSPRPLAADLSRLLRCTIVTVCWFALVGCALLESDEEATYETISAAPGHDTETAIKQHEKALKIIQRYLDGKPHHSDLAKAEEHLQAALVADITYGPAHNTLGMLYYWQRKLYLAAWEYQYAAKLMPDKLEPLYNLGMVYESAKNLDQALMYYEMAYQLDPQNPYVIGNLARARVRNGETVDMVRPLLQDTLLYDTRPGWITWATRQIELNPHCLVDYESISDENGSVDWNGGDSSQERPLVPPAPEPLDKDKSSPPGVLRIPPVPDPLPEPDSPSSVDQPQETGTVVLPDPEQAEPLFQPPLLPPTDEES</sequence>
<feature type="compositionally biased region" description="Pro residues" evidence="5">
    <location>
        <begin position="265"/>
        <end position="275"/>
    </location>
</feature>
<dbReference type="KEGG" id="sdyn:Mal52_30370"/>
<dbReference type="PROSITE" id="PS50005">
    <property type="entry name" value="TPR"/>
    <property type="match status" value="1"/>
</dbReference>
<dbReference type="InterPro" id="IPR051939">
    <property type="entry name" value="Glycosyltr_41/O-GlcNAc_trsf"/>
</dbReference>
<dbReference type="Gene3D" id="1.25.40.10">
    <property type="entry name" value="Tetratricopeptide repeat domain"/>
    <property type="match status" value="1"/>
</dbReference>
<dbReference type="GO" id="GO:0016757">
    <property type="term" value="F:glycosyltransferase activity"/>
    <property type="evidence" value="ECO:0007669"/>
    <property type="project" value="UniProtKB-KW"/>
</dbReference>
<dbReference type="PANTHER" id="PTHR44835:SF1">
    <property type="entry name" value="PROTEIN O-GLCNAC TRANSFERASE"/>
    <property type="match status" value="1"/>
</dbReference>
<keyword evidence="3" id="KW-0808">Transferase</keyword>
<name>A0A517ZQ32_9PLAN</name>
<dbReference type="Pfam" id="PF00515">
    <property type="entry name" value="TPR_1"/>
    <property type="match status" value="1"/>
</dbReference>
<dbReference type="PROSITE" id="PS51257">
    <property type="entry name" value="PROKAR_LIPOPROTEIN"/>
    <property type="match status" value="1"/>
</dbReference>
<gene>
    <name evidence="6" type="ORF">Mal52_30370</name>
</gene>
<proteinExistence type="predicted"/>
<feature type="repeat" description="TPR" evidence="4">
    <location>
        <begin position="132"/>
        <end position="165"/>
    </location>
</feature>
<dbReference type="SUPFAM" id="SSF48452">
    <property type="entry name" value="TPR-like"/>
    <property type="match status" value="1"/>
</dbReference>
<evidence type="ECO:0000256" key="1">
    <source>
        <dbReference type="ARBA" id="ARBA00004922"/>
    </source>
</evidence>
<evidence type="ECO:0000256" key="4">
    <source>
        <dbReference type="PROSITE-ProRule" id="PRU00339"/>
    </source>
</evidence>
<feature type="region of interest" description="Disordered" evidence="5">
    <location>
        <begin position="228"/>
        <end position="313"/>
    </location>
</feature>
<organism evidence="6 7">
    <name type="scientific">Symmachiella dynata</name>
    <dbReference type="NCBI Taxonomy" id="2527995"/>
    <lineage>
        <taxon>Bacteria</taxon>
        <taxon>Pseudomonadati</taxon>
        <taxon>Planctomycetota</taxon>
        <taxon>Planctomycetia</taxon>
        <taxon>Planctomycetales</taxon>
        <taxon>Planctomycetaceae</taxon>
        <taxon>Symmachiella</taxon>
    </lineage>
</organism>
<keyword evidence="7" id="KW-1185">Reference proteome</keyword>
<evidence type="ECO:0000256" key="5">
    <source>
        <dbReference type="SAM" id="MobiDB-lite"/>
    </source>
</evidence>
<comment type="pathway">
    <text evidence="1">Protein modification; protein glycosylation.</text>
</comment>
<evidence type="ECO:0000256" key="2">
    <source>
        <dbReference type="ARBA" id="ARBA00022676"/>
    </source>
</evidence>
<protein>
    <submittedName>
        <fullName evidence="6">Tetratricopeptide repeat protein</fullName>
    </submittedName>
</protein>
<evidence type="ECO:0000256" key="3">
    <source>
        <dbReference type="ARBA" id="ARBA00022679"/>
    </source>
</evidence>
<dbReference type="SMART" id="SM00028">
    <property type="entry name" value="TPR"/>
    <property type="match status" value="2"/>
</dbReference>
<reference evidence="6 7" key="1">
    <citation type="submission" date="2019-02" db="EMBL/GenBank/DDBJ databases">
        <title>Deep-cultivation of Planctomycetes and their phenomic and genomic characterization uncovers novel biology.</title>
        <authorList>
            <person name="Wiegand S."/>
            <person name="Jogler M."/>
            <person name="Boedeker C."/>
            <person name="Pinto D."/>
            <person name="Vollmers J."/>
            <person name="Rivas-Marin E."/>
            <person name="Kohn T."/>
            <person name="Peeters S.H."/>
            <person name="Heuer A."/>
            <person name="Rast P."/>
            <person name="Oberbeckmann S."/>
            <person name="Bunk B."/>
            <person name="Jeske O."/>
            <person name="Meyerdierks A."/>
            <person name="Storesund J.E."/>
            <person name="Kallscheuer N."/>
            <person name="Luecker S."/>
            <person name="Lage O.M."/>
            <person name="Pohl T."/>
            <person name="Merkel B.J."/>
            <person name="Hornburger P."/>
            <person name="Mueller R.-W."/>
            <person name="Bruemmer F."/>
            <person name="Labrenz M."/>
            <person name="Spormann A.M."/>
            <person name="Op den Camp H."/>
            <person name="Overmann J."/>
            <person name="Amann R."/>
            <person name="Jetten M.S.M."/>
            <person name="Mascher T."/>
            <person name="Medema M.H."/>
            <person name="Devos D.P."/>
            <person name="Kaster A.-K."/>
            <person name="Ovreas L."/>
            <person name="Rohde M."/>
            <person name="Galperin M.Y."/>
            <person name="Jogler C."/>
        </authorList>
    </citation>
    <scope>NUCLEOTIDE SEQUENCE [LARGE SCALE GENOMIC DNA]</scope>
    <source>
        <strain evidence="6 7">Mal52</strain>
    </source>
</reference>
<dbReference type="AlphaFoldDB" id="A0A517ZQ32"/>